<keyword evidence="9 14" id="KW-0540">Nuclease</keyword>
<dbReference type="GO" id="GO:0003723">
    <property type="term" value="F:RNA binding"/>
    <property type="evidence" value="ECO:0007669"/>
    <property type="project" value="UniProtKB-UniRule"/>
</dbReference>
<dbReference type="GO" id="GO:0043137">
    <property type="term" value="P:DNA replication, removal of RNA primer"/>
    <property type="evidence" value="ECO:0007669"/>
    <property type="project" value="TreeGrafter"/>
</dbReference>
<dbReference type="AlphaFoldDB" id="A0A8J2VP68"/>
<feature type="binding site" evidence="14 15">
    <location>
        <position position="210"/>
    </location>
    <ligand>
        <name>a divalent metal cation</name>
        <dbReference type="ChEBI" id="CHEBI:60240"/>
    </ligand>
</feature>
<dbReference type="GO" id="GO:0032299">
    <property type="term" value="C:ribonuclease H2 complex"/>
    <property type="evidence" value="ECO:0007669"/>
    <property type="project" value="TreeGrafter"/>
</dbReference>
<name>A0A8J2VP68_9BACL</name>
<keyword evidence="18" id="KW-1185">Reference proteome</keyword>
<feature type="domain" description="RNase H type-2" evidence="16">
    <location>
        <begin position="100"/>
        <end position="316"/>
    </location>
</feature>
<dbReference type="EC" id="3.1.26.4" evidence="6 14"/>
<dbReference type="NCBIfam" id="TIGR00716">
    <property type="entry name" value="rnhC"/>
    <property type="match status" value="1"/>
</dbReference>
<accession>A0A8J2VP68</accession>
<dbReference type="PIRSF" id="PIRSF037748">
    <property type="entry name" value="RnhC"/>
    <property type="match status" value="1"/>
</dbReference>
<evidence type="ECO:0000313" key="18">
    <source>
        <dbReference type="Proteomes" id="UP000628775"/>
    </source>
</evidence>
<dbReference type="GO" id="GO:0000287">
    <property type="term" value="F:magnesium ion binding"/>
    <property type="evidence" value="ECO:0007669"/>
    <property type="project" value="UniProtKB-UniRule"/>
</dbReference>
<dbReference type="Pfam" id="PF11858">
    <property type="entry name" value="DUF3378"/>
    <property type="match status" value="1"/>
</dbReference>
<dbReference type="InterPro" id="IPR012295">
    <property type="entry name" value="TBP_dom_sf"/>
</dbReference>
<keyword evidence="8 14" id="KW-0963">Cytoplasm</keyword>
<comment type="function">
    <text evidence="3 14">Endonuclease that specifically degrades the RNA of RNA-DNA hybrids.</text>
</comment>
<evidence type="ECO:0000256" key="14">
    <source>
        <dbReference type="HAMAP-Rule" id="MF_00053"/>
    </source>
</evidence>
<dbReference type="Proteomes" id="UP000628775">
    <property type="component" value="Unassembled WGS sequence"/>
</dbReference>
<dbReference type="GO" id="GO:0004523">
    <property type="term" value="F:RNA-DNA hybrid ribonuclease activity"/>
    <property type="evidence" value="ECO:0007669"/>
    <property type="project" value="UniProtKB-UniRule"/>
</dbReference>
<keyword evidence="12 14" id="KW-0378">Hydrolase</keyword>
<evidence type="ECO:0000256" key="4">
    <source>
        <dbReference type="ARBA" id="ARBA00004496"/>
    </source>
</evidence>
<comment type="caution">
    <text evidence="17">The sequence shown here is derived from an EMBL/GenBank/DDBJ whole genome shotgun (WGS) entry which is preliminary data.</text>
</comment>
<evidence type="ECO:0000256" key="1">
    <source>
        <dbReference type="ARBA" id="ARBA00000077"/>
    </source>
</evidence>
<evidence type="ECO:0000256" key="2">
    <source>
        <dbReference type="ARBA" id="ARBA00001946"/>
    </source>
</evidence>
<keyword evidence="10 14" id="KW-0479">Metal-binding</keyword>
<dbReference type="GO" id="GO:0005737">
    <property type="term" value="C:cytoplasm"/>
    <property type="evidence" value="ECO:0007669"/>
    <property type="project" value="UniProtKB-SubCell"/>
</dbReference>
<dbReference type="InterPro" id="IPR024568">
    <property type="entry name" value="RNase_HIII_N"/>
</dbReference>
<comment type="cofactor">
    <cofactor evidence="2">
        <name>Mg(2+)</name>
        <dbReference type="ChEBI" id="CHEBI:18420"/>
    </cofactor>
</comment>
<organism evidence="17 18">
    <name type="scientific">Pullulanibacillus camelliae</name>
    <dbReference type="NCBI Taxonomy" id="1707096"/>
    <lineage>
        <taxon>Bacteria</taxon>
        <taxon>Bacillati</taxon>
        <taxon>Bacillota</taxon>
        <taxon>Bacilli</taxon>
        <taxon>Bacillales</taxon>
        <taxon>Sporolactobacillaceae</taxon>
        <taxon>Pullulanibacillus</taxon>
    </lineage>
</organism>
<dbReference type="InterPro" id="IPR004641">
    <property type="entry name" value="RNase_HIII"/>
</dbReference>
<evidence type="ECO:0000256" key="15">
    <source>
        <dbReference type="PROSITE-ProRule" id="PRU01319"/>
    </source>
</evidence>
<dbReference type="SUPFAM" id="SSF53098">
    <property type="entry name" value="Ribonuclease H-like"/>
    <property type="match status" value="1"/>
</dbReference>
<feature type="binding site" evidence="14 15">
    <location>
        <position position="106"/>
    </location>
    <ligand>
        <name>a divalent metal cation</name>
        <dbReference type="ChEBI" id="CHEBI:60240"/>
    </ligand>
</feature>
<dbReference type="Gene3D" id="3.30.310.10">
    <property type="entry name" value="TATA-Binding Protein"/>
    <property type="match status" value="1"/>
</dbReference>
<dbReference type="CDD" id="cd14796">
    <property type="entry name" value="RNAse_HIII_N"/>
    <property type="match status" value="1"/>
</dbReference>
<dbReference type="InterPro" id="IPR001352">
    <property type="entry name" value="RNase_HII/HIII"/>
</dbReference>
<dbReference type="InterPro" id="IPR036397">
    <property type="entry name" value="RNaseH_sf"/>
</dbReference>
<dbReference type="PANTHER" id="PTHR10954:SF23">
    <property type="entry name" value="RIBONUCLEASE"/>
    <property type="match status" value="1"/>
</dbReference>
<dbReference type="PROSITE" id="PS51975">
    <property type="entry name" value="RNASE_H_2"/>
    <property type="match status" value="1"/>
</dbReference>
<evidence type="ECO:0000256" key="7">
    <source>
        <dbReference type="ARBA" id="ARBA00021407"/>
    </source>
</evidence>
<evidence type="ECO:0000256" key="13">
    <source>
        <dbReference type="ARBA" id="ARBA00022842"/>
    </source>
</evidence>
<comment type="similarity">
    <text evidence="5 14">Belongs to the RNase HII family. RnhC subfamily.</text>
</comment>
<evidence type="ECO:0000256" key="10">
    <source>
        <dbReference type="ARBA" id="ARBA00022723"/>
    </source>
</evidence>
<evidence type="ECO:0000256" key="9">
    <source>
        <dbReference type="ARBA" id="ARBA00022722"/>
    </source>
</evidence>
<dbReference type="HAMAP" id="MF_00053">
    <property type="entry name" value="RNase_HIII"/>
    <property type="match status" value="1"/>
</dbReference>
<keyword evidence="11 14" id="KW-0255">Endonuclease</keyword>
<dbReference type="PANTHER" id="PTHR10954">
    <property type="entry name" value="RIBONUCLEASE H2 SUBUNIT A"/>
    <property type="match status" value="1"/>
</dbReference>
<dbReference type="InterPro" id="IPR012337">
    <property type="entry name" value="RNaseH-like_sf"/>
</dbReference>
<comment type="catalytic activity">
    <reaction evidence="1 14 15">
        <text>Endonucleolytic cleavage to 5'-phosphomonoester.</text>
        <dbReference type="EC" id="3.1.26.4"/>
    </reaction>
</comment>
<dbReference type="GO" id="GO:0006298">
    <property type="term" value="P:mismatch repair"/>
    <property type="evidence" value="ECO:0007669"/>
    <property type="project" value="TreeGrafter"/>
</dbReference>
<comment type="cofactor">
    <cofactor evidence="14 15">
        <name>Mn(2+)</name>
        <dbReference type="ChEBI" id="CHEBI:29035"/>
    </cofactor>
    <cofactor evidence="14 15">
        <name>Mg(2+)</name>
        <dbReference type="ChEBI" id="CHEBI:18420"/>
    </cofactor>
    <text evidence="14 15">Manganese or magnesium. Binds 1 divalent metal ion per monomer in the absence of substrate. May bind a second metal ion after substrate binding.</text>
</comment>
<evidence type="ECO:0000256" key="11">
    <source>
        <dbReference type="ARBA" id="ARBA00022759"/>
    </source>
</evidence>
<comment type="subcellular location">
    <subcellularLocation>
        <location evidence="4 14">Cytoplasm</location>
    </subcellularLocation>
</comment>
<reference evidence="17" key="1">
    <citation type="journal article" date="2014" name="Int. J. Syst. Evol. Microbiol.">
        <title>Complete genome sequence of Corynebacterium casei LMG S-19264T (=DSM 44701T), isolated from a smear-ripened cheese.</title>
        <authorList>
            <consortium name="US DOE Joint Genome Institute (JGI-PGF)"/>
            <person name="Walter F."/>
            <person name="Albersmeier A."/>
            <person name="Kalinowski J."/>
            <person name="Ruckert C."/>
        </authorList>
    </citation>
    <scope>NUCLEOTIDE SEQUENCE</scope>
    <source>
        <strain evidence="17">CGMCC 1.15371</strain>
    </source>
</reference>
<dbReference type="Pfam" id="PF01351">
    <property type="entry name" value="RNase_HII"/>
    <property type="match status" value="1"/>
</dbReference>
<protein>
    <recommendedName>
        <fullName evidence="7 14">Ribonuclease HIII</fullName>
        <shortName evidence="14">RNase HIII</shortName>
        <ecNumber evidence="6 14">3.1.26.4</ecNumber>
    </recommendedName>
</protein>
<sequence length="316" mass="35020">MSQAVIKLQAKAIPKLQAYYKTYLVDKLPPGALFRAETGSCAITAYQSGKVLFQGKTAEQEAKKWNKSEQTPKTTPTSRVKMRPNVEHHNYAPPRHIAELAIIGSDEVGTGDYFGPLVVAAVYTDQKDMDRLRQLGVRDSKALTDERIKALAEQILPNVTSSVLVLPNEKYNALQSAGYNQNKLKAVMHNQALLNVQSKLDHPFDGFLIDQFTTPSNYFKLLADRKTVIKEHIYFKTKGESVHLSVACASIIARQRFLSEMDRLSTQCGQLLPKGAGPHVDAIAAQIITTQGIDALKKLTKFHFGNTEKALKLARG</sequence>
<evidence type="ECO:0000256" key="6">
    <source>
        <dbReference type="ARBA" id="ARBA00012180"/>
    </source>
</evidence>
<reference evidence="17" key="2">
    <citation type="submission" date="2020-09" db="EMBL/GenBank/DDBJ databases">
        <authorList>
            <person name="Sun Q."/>
            <person name="Zhou Y."/>
        </authorList>
    </citation>
    <scope>NUCLEOTIDE SEQUENCE</scope>
    <source>
        <strain evidence="17">CGMCC 1.15371</strain>
    </source>
</reference>
<evidence type="ECO:0000256" key="5">
    <source>
        <dbReference type="ARBA" id="ARBA00008378"/>
    </source>
</evidence>
<dbReference type="EMBL" id="BMIR01000009">
    <property type="protein sequence ID" value="GGE42258.1"/>
    <property type="molecule type" value="Genomic_DNA"/>
</dbReference>
<keyword evidence="13 14" id="KW-0460">Magnesium</keyword>
<evidence type="ECO:0000256" key="12">
    <source>
        <dbReference type="ARBA" id="ARBA00022801"/>
    </source>
</evidence>
<dbReference type="InterPro" id="IPR024567">
    <property type="entry name" value="RNase_HII/HIII_dom"/>
</dbReference>
<evidence type="ECO:0000259" key="16">
    <source>
        <dbReference type="PROSITE" id="PS51975"/>
    </source>
</evidence>
<dbReference type="FunFam" id="3.30.420.10:FF:000047">
    <property type="entry name" value="Ribonuclease HIII"/>
    <property type="match status" value="1"/>
</dbReference>
<feature type="binding site" evidence="14 15">
    <location>
        <position position="107"/>
    </location>
    <ligand>
        <name>a divalent metal cation</name>
        <dbReference type="ChEBI" id="CHEBI:60240"/>
    </ligand>
</feature>
<evidence type="ECO:0000313" key="17">
    <source>
        <dbReference type="EMBL" id="GGE42258.1"/>
    </source>
</evidence>
<evidence type="ECO:0000256" key="8">
    <source>
        <dbReference type="ARBA" id="ARBA00022490"/>
    </source>
</evidence>
<evidence type="ECO:0000256" key="3">
    <source>
        <dbReference type="ARBA" id="ARBA00004065"/>
    </source>
</evidence>
<proteinExistence type="inferred from homology"/>
<gene>
    <name evidence="14 17" type="primary">rnhC</name>
    <name evidence="17" type="ORF">GCM10011391_21320</name>
</gene>
<dbReference type="Gene3D" id="3.30.420.10">
    <property type="entry name" value="Ribonuclease H-like superfamily/Ribonuclease H"/>
    <property type="match status" value="1"/>
</dbReference>
<dbReference type="CDD" id="cd06590">
    <property type="entry name" value="RNase_HII_bacteria_HIII_like"/>
    <property type="match status" value="1"/>
</dbReference>